<dbReference type="CDD" id="cd06445">
    <property type="entry name" value="ATase"/>
    <property type="match status" value="1"/>
</dbReference>
<dbReference type="InterPro" id="IPR014048">
    <property type="entry name" value="MethylDNA_cys_MeTrfase_DNA-bd"/>
</dbReference>
<evidence type="ECO:0000256" key="8">
    <source>
        <dbReference type="ARBA" id="ARBA00049348"/>
    </source>
</evidence>
<dbReference type="PANTHER" id="PTHR10815:SF14">
    <property type="entry name" value="BIFUNCTIONAL TRANSCRIPTIONAL ACTIVATOR_DNA REPAIR ENZYME ADA"/>
    <property type="match status" value="1"/>
</dbReference>
<dbReference type="AlphaFoldDB" id="A0AA41L4D2"/>
<feature type="domain" description="HTH araC/xylS-type" evidence="9">
    <location>
        <begin position="115"/>
        <end position="196"/>
    </location>
</feature>
<dbReference type="PROSITE" id="PS00374">
    <property type="entry name" value="MGMT"/>
    <property type="match status" value="1"/>
</dbReference>
<dbReference type="SMART" id="SM00342">
    <property type="entry name" value="HTH_ARAC"/>
    <property type="match status" value="1"/>
</dbReference>
<evidence type="ECO:0000256" key="3">
    <source>
        <dbReference type="ARBA" id="ARBA00011918"/>
    </source>
</evidence>
<keyword evidence="10" id="KW-0238">DNA-binding</keyword>
<dbReference type="EC" id="2.1.1.63" evidence="3"/>
<dbReference type="GO" id="GO:0003700">
    <property type="term" value="F:DNA-binding transcription factor activity"/>
    <property type="evidence" value="ECO:0007669"/>
    <property type="project" value="InterPro"/>
</dbReference>
<organism evidence="10 11">
    <name type="scientific">Duganella violaceipulchra</name>
    <dbReference type="NCBI Taxonomy" id="2849652"/>
    <lineage>
        <taxon>Bacteria</taxon>
        <taxon>Pseudomonadati</taxon>
        <taxon>Pseudomonadota</taxon>
        <taxon>Betaproteobacteria</taxon>
        <taxon>Burkholderiales</taxon>
        <taxon>Oxalobacteraceae</taxon>
        <taxon>Telluria group</taxon>
        <taxon>Duganella</taxon>
    </lineage>
</organism>
<proteinExistence type="inferred from homology"/>
<dbReference type="GO" id="GO:0032259">
    <property type="term" value="P:methylation"/>
    <property type="evidence" value="ECO:0007669"/>
    <property type="project" value="UniProtKB-KW"/>
</dbReference>
<keyword evidence="6" id="KW-0227">DNA damage</keyword>
<dbReference type="InterPro" id="IPR018060">
    <property type="entry name" value="HTH_AraC"/>
</dbReference>
<evidence type="ECO:0000256" key="6">
    <source>
        <dbReference type="ARBA" id="ARBA00022763"/>
    </source>
</evidence>
<dbReference type="NCBIfam" id="TIGR00589">
    <property type="entry name" value="ogt"/>
    <property type="match status" value="1"/>
</dbReference>
<evidence type="ECO:0000259" key="9">
    <source>
        <dbReference type="PROSITE" id="PS01124"/>
    </source>
</evidence>
<dbReference type="PROSITE" id="PS01124">
    <property type="entry name" value="HTH_ARAC_FAMILY_2"/>
    <property type="match status" value="1"/>
</dbReference>
<gene>
    <name evidence="10" type="primary">ada</name>
    <name evidence="10" type="ORF">KVP70_29980</name>
</gene>
<comment type="catalytic activity">
    <reaction evidence="8">
        <text>a 6-O-methyl-2'-deoxyguanosine in DNA + L-cysteinyl-[protein] = S-methyl-L-cysteinyl-[protein] + a 2'-deoxyguanosine in DNA</text>
        <dbReference type="Rhea" id="RHEA:24000"/>
        <dbReference type="Rhea" id="RHEA-COMP:10131"/>
        <dbReference type="Rhea" id="RHEA-COMP:10132"/>
        <dbReference type="Rhea" id="RHEA-COMP:11367"/>
        <dbReference type="Rhea" id="RHEA-COMP:11368"/>
        <dbReference type="ChEBI" id="CHEBI:29950"/>
        <dbReference type="ChEBI" id="CHEBI:82612"/>
        <dbReference type="ChEBI" id="CHEBI:85445"/>
        <dbReference type="ChEBI" id="CHEBI:85448"/>
        <dbReference type="EC" id="2.1.1.63"/>
    </reaction>
</comment>
<dbReference type="GO" id="GO:0006281">
    <property type="term" value="P:DNA repair"/>
    <property type="evidence" value="ECO:0007669"/>
    <property type="project" value="UniProtKB-KW"/>
</dbReference>
<evidence type="ECO:0000313" key="10">
    <source>
        <dbReference type="EMBL" id="MBV6325153.1"/>
    </source>
</evidence>
<reference evidence="10" key="1">
    <citation type="submission" date="2021-07" db="EMBL/GenBank/DDBJ databases">
        <title>Characterization of violacein-producing bacteria and related species.</title>
        <authorList>
            <person name="Wilson H.S."/>
            <person name="De Leon M.E."/>
        </authorList>
    </citation>
    <scope>NUCLEOTIDE SEQUENCE</scope>
    <source>
        <strain evidence="10">HSC-15S17</strain>
    </source>
</reference>
<accession>A0AA41L4D2</accession>
<keyword evidence="4 10" id="KW-0489">Methyltransferase</keyword>
<dbReference type="PANTHER" id="PTHR10815">
    <property type="entry name" value="METHYLATED-DNA--PROTEIN-CYSTEINE METHYLTRANSFERASE"/>
    <property type="match status" value="1"/>
</dbReference>
<dbReference type="InterPro" id="IPR016221">
    <property type="entry name" value="Bifunct_regulatory_prot_Ada"/>
</dbReference>
<dbReference type="InterPro" id="IPR001497">
    <property type="entry name" value="MethylDNA_cys_MeTrfase_AS"/>
</dbReference>
<keyword evidence="7" id="KW-0234">DNA repair</keyword>
<evidence type="ECO:0000256" key="4">
    <source>
        <dbReference type="ARBA" id="ARBA00022603"/>
    </source>
</evidence>
<dbReference type="Pfam" id="PF02805">
    <property type="entry name" value="Ada_Zn_binding"/>
    <property type="match status" value="1"/>
</dbReference>
<dbReference type="InterPro" id="IPR004026">
    <property type="entry name" value="Ada_DNA_repair_Zn-bd"/>
</dbReference>
<name>A0AA41L4D2_9BURK</name>
<comment type="similarity">
    <text evidence="2">Belongs to the MGMT family.</text>
</comment>
<dbReference type="NCBIfam" id="NF011964">
    <property type="entry name" value="PRK15435.1"/>
    <property type="match status" value="1"/>
</dbReference>
<dbReference type="GO" id="GO:0008270">
    <property type="term" value="F:zinc ion binding"/>
    <property type="evidence" value="ECO:0007669"/>
    <property type="project" value="InterPro"/>
</dbReference>
<keyword evidence="5 10" id="KW-0808">Transferase</keyword>
<dbReference type="GO" id="GO:0003908">
    <property type="term" value="F:methylated-DNA-[protein]-cysteine S-methyltransferase activity"/>
    <property type="evidence" value="ECO:0007669"/>
    <property type="project" value="UniProtKB-EC"/>
</dbReference>
<dbReference type="RefSeq" id="WP_217946041.1">
    <property type="nucleotide sequence ID" value="NZ_JAHTGR010000026.1"/>
</dbReference>
<evidence type="ECO:0000256" key="5">
    <source>
        <dbReference type="ARBA" id="ARBA00022679"/>
    </source>
</evidence>
<dbReference type="Proteomes" id="UP001155901">
    <property type="component" value="Unassembled WGS sequence"/>
</dbReference>
<evidence type="ECO:0000256" key="1">
    <source>
        <dbReference type="ARBA" id="ARBA00001286"/>
    </source>
</evidence>
<evidence type="ECO:0000313" key="11">
    <source>
        <dbReference type="Proteomes" id="UP001155901"/>
    </source>
</evidence>
<sequence>MESEMGKTANKEVTRAAYQGDELRWAAVRQRDAGADGEFWYSVRSTGVYCRPSCGARPALRKNVAFHDSREAAEQAGFRPCLRCKPDQPPLAERQAAIVAQACRLIDAAEEAPDLDSLATAVGVSRFHFHRMFKAVTGITPKAYANAQRARRMQDGLAQQATVTDAMYAAGYNSSGRFYAQSPSLLGMTPTAFRAGGRGAQIRFAIGACSLGAILVASTEQGICAILIDDDPDVLVRDLQDRFPKAELIGAEPEYEQVVSRVVGMVERPEIGLDLPLDVRGTAFQQRVWQVLREIPAGRTVSYAELAELVGVPKGARAVAGACAANALAVAIPCHRVVRNDGSLSGYRWGVDRKAALLDREAGK</sequence>
<comment type="catalytic activity">
    <reaction evidence="1">
        <text>a 4-O-methyl-thymidine in DNA + L-cysteinyl-[protein] = a thymidine in DNA + S-methyl-L-cysteinyl-[protein]</text>
        <dbReference type="Rhea" id="RHEA:53428"/>
        <dbReference type="Rhea" id="RHEA-COMP:10131"/>
        <dbReference type="Rhea" id="RHEA-COMP:10132"/>
        <dbReference type="Rhea" id="RHEA-COMP:13555"/>
        <dbReference type="Rhea" id="RHEA-COMP:13556"/>
        <dbReference type="ChEBI" id="CHEBI:29950"/>
        <dbReference type="ChEBI" id="CHEBI:82612"/>
        <dbReference type="ChEBI" id="CHEBI:137386"/>
        <dbReference type="ChEBI" id="CHEBI:137387"/>
        <dbReference type="EC" id="2.1.1.63"/>
    </reaction>
</comment>
<dbReference type="EMBL" id="JAHTGR010000026">
    <property type="protein sequence ID" value="MBV6325153.1"/>
    <property type="molecule type" value="Genomic_DNA"/>
</dbReference>
<dbReference type="Pfam" id="PF01035">
    <property type="entry name" value="DNA_binding_1"/>
    <property type="match status" value="1"/>
</dbReference>
<dbReference type="GO" id="GO:0043565">
    <property type="term" value="F:sequence-specific DNA binding"/>
    <property type="evidence" value="ECO:0007669"/>
    <property type="project" value="InterPro"/>
</dbReference>
<dbReference type="PIRSF" id="PIRSF000409">
    <property type="entry name" value="Ada"/>
    <property type="match status" value="1"/>
</dbReference>
<comment type="caution">
    <text evidence="10">The sequence shown here is derived from an EMBL/GenBank/DDBJ whole genome shotgun (WGS) entry which is preliminary data.</text>
</comment>
<dbReference type="FunFam" id="1.10.10.10:FF:000214">
    <property type="entry name" value="Methylated-DNA--protein-cysteine methyltransferase"/>
    <property type="match status" value="1"/>
</dbReference>
<evidence type="ECO:0000256" key="7">
    <source>
        <dbReference type="ARBA" id="ARBA00023204"/>
    </source>
</evidence>
<protein>
    <recommendedName>
        <fullName evidence="3">methylated-DNA--[protein]-cysteine S-methyltransferase</fullName>
        <ecNumber evidence="3">2.1.1.63</ecNumber>
    </recommendedName>
</protein>
<evidence type="ECO:0000256" key="2">
    <source>
        <dbReference type="ARBA" id="ARBA00008711"/>
    </source>
</evidence>
<dbReference type="Pfam" id="PF12833">
    <property type="entry name" value="HTH_18"/>
    <property type="match status" value="1"/>
</dbReference>